<dbReference type="Gene3D" id="3.30.420.10">
    <property type="entry name" value="Ribonuclease H-like superfamily/Ribonuclease H"/>
    <property type="match status" value="1"/>
</dbReference>
<dbReference type="FunFam" id="3.30.420.10:FF:000091">
    <property type="entry name" value="Protein argonaute 3"/>
    <property type="match status" value="1"/>
</dbReference>
<dbReference type="InterPro" id="IPR014811">
    <property type="entry name" value="ArgoL1"/>
</dbReference>
<dbReference type="Pfam" id="PF16486">
    <property type="entry name" value="ArgoN"/>
    <property type="match status" value="1"/>
</dbReference>
<feature type="compositionally biased region" description="Low complexity" evidence="5">
    <location>
        <begin position="126"/>
        <end position="147"/>
    </location>
</feature>
<dbReference type="PANTHER" id="PTHR22891">
    <property type="entry name" value="EUKARYOTIC TRANSLATION INITIATION FACTOR 2C"/>
    <property type="match status" value="1"/>
</dbReference>
<dbReference type="Gene3D" id="3.40.50.2300">
    <property type="match status" value="1"/>
</dbReference>
<evidence type="ECO:0000256" key="4">
    <source>
        <dbReference type="ARBA" id="ARBA00023274"/>
    </source>
</evidence>
<dbReference type="AlphaFoldDB" id="A0A8X7QAC3"/>
<sequence>MERGGYRGGRADGRGRGGRGRGDGDGGGRSYGGGGDRGRGYGVGGADRGRGYVGRGSERGGGRGGDKQDFRSQGQWGPPPGQVGLGTQLQQQPRPHVVQQPPQAQVSQSVAGGGVGRGAWGRKLQVSPDTAAVPPSASSTVAVSETARGSEITNPRPSQVASSSSDKKVQVVSSSSARKEPMKRPDKGGVVAVRRVNLLVNHFQVNINPQSVIRHYDVEIKGENPTKKISRFELSMVRDKLFTDNPHQFPFAMTAYDGQKNIFSAAELPTGHTRWTSLKRMRLELGAIRSPSSSTLRCMITVGKSFFTRETERDEELGYGIAAAKGYRHTLKPTQQGLSLCLDYSVLAFRKSMSVIEYLKLYFDWPDLRQFRNARRNVEKELTGLKVTVTHRKNKQKLTIVGLSREDTKDIKFDVIDPEGNEPPRRTSIVEYFRIKYGRDIFCVLVEGQVYPKDDLDKNSALWLKKLSLVNPRQRKDNILKMIKSKEGPSGGEITGNFGMKVDTNMTRVEGRILKAPALKLAERGRAVREEPNPRQNNQWNLMRKGVTRGSVIKHWAVLDFTASERFNKMPNDFVNNLINRCWTLGMQLEPPIVYKSSRMDTLSNANALEELLRNVIDEAHRNHGGARPTLILCAMTGRVDGYKTLKWIAETKLGLVTQCFLTGSATKGGDQYRANLALKINAKVGGSNVELMDTFSFFRKDDQVMFIGADVNHPASRDKLSPSIVAVVGTLNWPEANRYAARVIAQPHRKEEIQGFGETCLELVKAHVQSTGKRPNKIVIFRDGVSDGQFDMVLNVELLDVKLTFEKNGYNPKITVIVAQKRHQTRFFPATDNDGSDKGNVPSGTVVDTKVIHPFEYDFYLCSHHGGIGTSKPTHYYTLWDELGFTSDQVQKLIFEMCFTFTRCTKPISLVPPVYYADMVAYRGRMYHEASSREKNIRQQPRGASSSLASSFSSLTVDDKAIFKLHKELESVMFFV</sequence>
<dbReference type="Gene3D" id="2.170.260.10">
    <property type="entry name" value="paz domain"/>
    <property type="match status" value="1"/>
</dbReference>
<feature type="compositionally biased region" description="Basic and acidic residues" evidence="5">
    <location>
        <begin position="177"/>
        <end position="187"/>
    </location>
</feature>
<dbReference type="SMART" id="SM00950">
    <property type="entry name" value="Piwi"/>
    <property type="match status" value="1"/>
</dbReference>
<dbReference type="SMART" id="SM01163">
    <property type="entry name" value="DUF1785"/>
    <property type="match status" value="1"/>
</dbReference>
<evidence type="ECO:0000256" key="5">
    <source>
        <dbReference type="SAM" id="MobiDB-lite"/>
    </source>
</evidence>
<reference evidence="8 9" key="1">
    <citation type="submission" date="2020-02" db="EMBL/GenBank/DDBJ databases">
        <authorList>
            <person name="Ma Q."/>
            <person name="Huang Y."/>
            <person name="Song X."/>
            <person name="Pei D."/>
        </authorList>
    </citation>
    <scope>NUCLEOTIDE SEQUENCE [LARGE SCALE GENOMIC DNA]</scope>
    <source>
        <strain evidence="8">Sxm20200214</strain>
        <tissue evidence="8">Leaf</tissue>
    </source>
</reference>
<evidence type="ECO:0000256" key="3">
    <source>
        <dbReference type="ARBA" id="ARBA00023158"/>
    </source>
</evidence>
<evidence type="ECO:0000256" key="1">
    <source>
        <dbReference type="ARBA" id="ARBA00008201"/>
    </source>
</evidence>
<dbReference type="GO" id="GO:0003723">
    <property type="term" value="F:RNA binding"/>
    <property type="evidence" value="ECO:0007669"/>
    <property type="project" value="InterPro"/>
</dbReference>
<dbReference type="Pfam" id="PF02170">
    <property type="entry name" value="PAZ"/>
    <property type="match status" value="1"/>
</dbReference>
<evidence type="ECO:0000256" key="2">
    <source>
        <dbReference type="ARBA" id="ARBA00022491"/>
    </source>
</evidence>
<dbReference type="EMBL" id="JAAMPC010000014">
    <property type="protein sequence ID" value="KAG2265722.1"/>
    <property type="molecule type" value="Genomic_DNA"/>
</dbReference>
<feature type="domain" description="PAZ" evidence="6">
    <location>
        <begin position="354"/>
        <end position="471"/>
    </location>
</feature>
<dbReference type="SUPFAM" id="SSF53098">
    <property type="entry name" value="Ribonuclease H-like"/>
    <property type="match status" value="1"/>
</dbReference>
<dbReference type="InterPro" id="IPR012337">
    <property type="entry name" value="RNaseH-like_sf"/>
</dbReference>
<dbReference type="CDD" id="cd02846">
    <property type="entry name" value="PAZ_argonaute_like"/>
    <property type="match status" value="1"/>
</dbReference>
<feature type="compositionally biased region" description="Basic and acidic residues" evidence="5">
    <location>
        <begin position="1"/>
        <end position="26"/>
    </location>
</feature>
<dbReference type="Proteomes" id="UP000886595">
    <property type="component" value="Unassembled WGS sequence"/>
</dbReference>
<feature type="region of interest" description="Disordered" evidence="5">
    <location>
        <begin position="1"/>
        <end position="188"/>
    </location>
</feature>
<dbReference type="Pfam" id="PF08699">
    <property type="entry name" value="ArgoL1"/>
    <property type="match status" value="1"/>
</dbReference>
<feature type="domain" description="Piwi" evidence="7">
    <location>
        <begin position="631"/>
        <end position="930"/>
    </location>
</feature>
<dbReference type="InterPro" id="IPR032472">
    <property type="entry name" value="ArgoL2"/>
</dbReference>
<name>A0A8X7QAC3_BRACI</name>
<evidence type="ECO:0000313" key="9">
    <source>
        <dbReference type="Proteomes" id="UP000886595"/>
    </source>
</evidence>
<dbReference type="GO" id="GO:1990904">
    <property type="term" value="C:ribonucleoprotein complex"/>
    <property type="evidence" value="ECO:0007669"/>
    <property type="project" value="UniProtKB-KW"/>
</dbReference>
<evidence type="ECO:0000259" key="6">
    <source>
        <dbReference type="PROSITE" id="PS50821"/>
    </source>
</evidence>
<dbReference type="FunFam" id="3.40.50.2300:FF:000561">
    <property type="entry name" value="Protein argonaute 2"/>
    <property type="match status" value="1"/>
</dbReference>
<proteinExistence type="inferred from homology"/>
<dbReference type="InterPro" id="IPR036085">
    <property type="entry name" value="PAZ_dom_sf"/>
</dbReference>
<evidence type="ECO:0000313" key="8">
    <source>
        <dbReference type="EMBL" id="KAG2265722.1"/>
    </source>
</evidence>
<keyword evidence="4" id="KW-0687">Ribonucleoprotein</keyword>
<dbReference type="Pfam" id="PF02171">
    <property type="entry name" value="Piwi"/>
    <property type="match status" value="1"/>
</dbReference>
<dbReference type="GO" id="GO:0051607">
    <property type="term" value="P:defense response to virus"/>
    <property type="evidence" value="ECO:0007669"/>
    <property type="project" value="UniProtKB-ARBA"/>
</dbReference>
<feature type="compositionally biased region" description="Low complexity" evidence="5">
    <location>
        <begin position="85"/>
        <end position="110"/>
    </location>
</feature>
<keyword evidence="2" id="KW-0678">Repressor</keyword>
<keyword evidence="9" id="KW-1185">Reference proteome</keyword>
<dbReference type="InterPro" id="IPR045246">
    <property type="entry name" value="Piwi_ago-like"/>
</dbReference>
<accession>A0A8X7QAC3</accession>
<feature type="compositionally biased region" description="Gly residues" evidence="5">
    <location>
        <begin position="27"/>
        <end position="54"/>
    </location>
</feature>
<dbReference type="PROSITE" id="PS50822">
    <property type="entry name" value="PIWI"/>
    <property type="match status" value="1"/>
</dbReference>
<dbReference type="SUPFAM" id="SSF101690">
    <property type="entry name" value="PAZ domain"/>
    <property type="match status" value="1"/>
</dbReference>
<dbReference type="InterPro" id="IPR036397">
    <property type="entry name" value="RNaseH_sf"/>
</dbReference>
<dbReference type="InterPro" id="IPR003165">
    <property type="entry name" value="Piwi"/>
</dbReference>
<dbReference type="InterPro" id="IPR003100">
    <property type="entry name" value="PAZ_dom"/>
</dbReference>
<dbReference type="OrthoDB" id="10252740at2759"/>
<organism evidence="8 9">
    <name type="scientific">Brassica carinata</name>
    <name type="common">Ethiopian mustard</name>
    <name type="synonym">Abyssinian cabbage</name>
    <dbReference type="NCBI Taxonomy" id="52824"/>
    <lineage>
        <taxon>Eukaryota</taxon>
        <taxon>Viridiplantae</taxon>
        <taxon>Streptophyta</taxon>
        <taxon>Embryophyta</taxon>
        <taxon>Tracheophyta</taxon>
        <taxon>Spermatophyta</taxon>
        <taxon>Magnoliopsida</taxon>
        <taxon>eudicotyledons</taxon>
        <taxon>Gunneridae</taxon>
        <taxon>Pentapetalae</taxon>
        <taxon>rosids</taxon>
        <taxon>malvids</taxon>
        <taxon>Brassicales</taxon>
        <taxon>Brassicaceae</taxon>
        <taxon>Brassiceae</taxon>
        <taxon>Brassica</taxon>
    </lineage>
</organism>
<dbReference type="PROSITE" id="PS50821">
    <property type="entry name" value="PAZ"/>
    <property type="match status" value="1"/>
</dbReference>
<gene>
    <name evidence="8" type="ORF">Bca52824_072801</name>
</gene>
<dbReference type="InterPro" id="IPR032474">
    <property type="entry name" value="Argonaute_N"/>
</dbReference>
<dbReference type="GO" id="GO:0031047">
    <property type="term" value="P:regulatory ncRNA-mediated gene silencing"/>
    <property type="evidence" value="ECO:0007669"/>
    <property type="project" value="UniProtKB-KW"/>
</dbReference>
<feature type="compositionally biased region" description="Basic and acidic residues" evidence="5">
    <location>
        <begin position="56"/>
        <end position="70"/>
    </location>
</feature>
<dbReference type="CDD" id="cd04657">
    <property type="entry name" value="Piwi_ago-like"/>
    <property type="match status" value="1"/>
</dbReference>
<protein>
    <submittedName>
        <fullName evidence="8">Uncharacterized protein</fullName>
    </submittedName>
</protein>
<evidence type="ECO:0000259" key="7">
    <source>
        <dbReference type="PROSITE" id="PS50822"/>
    </source>
</evidence>
<keyword evidence="3" id="KW-0943">RNA-mediated gene silencing</keyword>
<feature type="compositionally biased region" description="Low complexity" evidence="5">
    <location>
        <begin position="158"/>
        <end position="176"/>
    </location>
</feature>
<comment type="caution">
    <text evidence="8">The sequence shown here is derived from an EMBL/GenBank/DDBJ whole genome shotgun (WGS) entry which is preliminary data.</text>
</comment>
<comment type="similarity">
    <text evidence="1">Belongs to the argonaute family. Ago subfamily.</text>
</comment>
<dbReference type="Pfam" id="PF16488">
    <property type="entry name" value="ArgoL2"/>
    <property type="match status" value="1"/>
</dbReference>